<comment type="caution">
    <text evidence="1">The sequence shown here is derived from an EMBL/GenBank/DDBJ whole genome shotgun (WGS) entry which is preliminary data.</text>
</comment>
<evidence type="ECO:0000313" key="1">
    <source>
        <dbReference type="EMBL" id="MBB2148324.1"/>
    </source>
</evidence>
<sequence length="168" mass="19083">MHKKSIKIILLSFLVILFFGLGFAVYYQTELNKEKTGKDISEMEISRGNDNLKLGDITIKKNLIINFLSTDCLSCTQQLKVIGSSDFANQQILLLSNESSQIMDINLKRKGLINKPNIQYAHVNSVNFYKFFGTLSIPTTIIIDQNYKIKKTYNGFVNTATLMTFLNP</sequence>
<evidence type="ECO:0000313" key="2">
    <source>
        <dbReference type="Proteomes" id="UP000636110"/>
    </source>
</evidence>
<dbReference type="Gene3D" id="3.40.30.10">
    <property type="entry name" value="Glutaredoxin"/>
    <property type="match status" value="1"/>
</dbReference>
<dbReference type="EMBL" id="WNXC01000001">
    <property type="protein sequence ID" value="MBB2148324.1"/>
    <property type="molecule type" value="Genomic_DNA"/>
</dbReference>
<name>A0ABR6EST1_9SPHI</name>
<evidence type="ECO:0008006" key="3">
    <source>
        <dbReference type="Google" id="ProtNLM"/>
    </source>
</evidence>
<proteinExistence type="predicted"/>
<dbReference type="Proteomes" id="UP000636110">
    <property type="component" value="Unassembled WGS sequence"/>
</dbReference>
<keyword evidence="2" id="KW-1185">Reference proteome</keyword>
<accession>A0ABR6EST1</accession>
<gene>
    <name evidence="1" type="ORF">GM920_05315</name>
</gene>
<dbReference type="InterPro" id="IPR036249">
    <property type="entry name" value="Thioredoxin-like_sf"/>
</dbReference>
<dbReference type="RefSeq" id="WP_182954140.1">
    <property type="nucleotide sequence ID" value="NZ_WNXC01000001.1"/>
</dbReference>
<protein>
    <recommendedName>
        <fullName evidence="3">Redoxin domain-containing protein</fullName>
    </recommendedName>
</protein>
<reference evidence="1 2" key="1">
    <citation type="submission" date="2019-11" db="EMBL/GenBank/DDBJ databases">
        <title>Description of Pedobacter sp. LMG 31462T.</title>
        <authorList>
            <person name="Carlier A."/>
            <person name="Qi S."/>
            <person name="Vandamme P."/>
        </authorList>
    </citation>
    <scope>NUCLEOTIDE SEQUENCE [LARGE SCALE GENOMIC DNA]</scope>
    <source>
        <strain evidence="1 2">LMG 31462</strain>
    </source>
</reference>
<organism evidence="1 2">
    <name type="scientific">Pedobacter gandavensis</name>
    <dbReference type="NCBI Taxonomy" id="2679963"/>
    <lineage>
        <taxon>Bacteria</taxon>
        <taxon>Pseudomonadati</taxon>
        <taxon>Bacteroidota</taxon>
        <taxon>Sphingobacteriia</taxon>
        <taxon>Sphingobacteriales</taxon>
        <taxon>Sphingobacteriaceae</taxon>
        <taxon>Pedobacter</taxon>
    </lineage>
</organism>
<dbReference type="SUPFAM" id="SSF52833">
    <property type="entry name" value="Thioredoxin-like"/>
    <property type="match status" value="1"/>
</dbReference>